<comment type="subcellular location">
    <subcellularLocation>
        <location evidence="1">Cell membrane</location>
        <topology evidence="1">Multi-pass membrane protein</topology>
    </subcellularLocation>
</comment>
<keyword evidence="5" id="KW-0812">Transmembrane</keyword>
<comment type="caution">
    <text evidence="8">The sequence shown here is derived from an EMBL/GenBank/DDBJ whole genome shotgun (WGS) entry which is preliminary data.</text>
</comment>
<reference evidence="8 9" key="1">
    <citation type="submission" date="2020-07" db="EMBL/GenBank/DDBJ databases">
        <title>Genomic Encyclopedia of Type Strains, Phase IV (KMG-IV): sequencing the most valuable type-strain genomes for metagenomic binning, comparative biology and taxonomic classification.</title>
        <authorList>
            <person name="Goeker M."/>
        </authorList>
    </citation>
    <scope>NUCLEOTIDE SEQUENCE [LARGE SCALE GENOMIC DNA]</scope>
    <source>
        <strain evidence="8 9">DSM 15730</strain>
    </source>
</reference>
<evidence type="ECO:0000313" key="8">
    <source>
        <dbReference type="EMBL" id="MBA2874372.1"/>
    </source>
</evidence>
<proteinExistence type="inferred from homology"/>
<organism evidence="8 9">
    <name type="scientific">Thermaerobacillus caldiproteolyticus</name>
    <dbReference type="NCBI Taxonomy" id="247480"/>
    <lineage>
        <taxon>Bacteria</taxon>
        <taxon>Bacillati</taxon>
        <taxon>Bacillota</taxon>
        <taxon>Bacilli</taxon>
        <taxon>Bacillales</taxon>
        <taxon>Anoxybacillaceae</taxon>
        <taxon>Thermaerobacillus</taxon>
    </lineage>
</organism>
<evidence type="ECO:0000256" key="6">
    <source>
        <dbReference type="ARBA" id="ARBA00022989"/>
    </source>
</evidence>
<evidence type="ECO:0000256" key="4">
    <source>
        <dbReference type="ARBA" id="ARBA00022475"/>
    </source>
</evidence>
<sequence>MAFVEAALAQVYKIKQDGQFCGGPAHYIENQMVCGMICCWDRIGHWYASSGSTSQQYCGRN</sequence>
<dbReference type="AlphaFoldDB" id="A0A7V9Z5F4"/>
<protein>
    <submittedName>
        <fullName evidence="8">Na+/alanine symporter</fullName>
    </submittedName>
</protein>
<evidence type="ECO:0000313" key="9">
    <source>
        <dbReference type="Proteomes" id="UP000523087"/>
    </source>
</evidence>
<evidence type="ECO:0000256" key="1">
    <source>
        <dbReference type="ARBA" id="ARBA00004651"/>
    </source>
</evidence>
<keyword evidence="4" id="KW-1003">Cell membrane</keyword>
<dbReference type="Proteomes" id="UP000523087">
    <property type="component" value="Unassembled WGS sequence"/>
</dbReference>
<comment type="similarity">
    <text evidence="2">Belongs to the alanine or glycine:cation symporter (AGCS) (TC 2.A.25) family.</text>
</comment>
<gene>
    <name evidence="8" type="ORF">HNR31_001142</name>
</gene>
<dbReference type="GO" id="GO:0005283">
    <property type="term" value="F:amino acid:sodium symporter activity"/>
    <property type="evidence" value="ECO:0007669"/>
    <property type="project" value="InterPro"/>
</dbReference>
<evidence type="ECO:0000256" key="7">
    <source>
        <dbReference type="ARBA" id="ARBA00023136"/>
    </source>
</evidence>
<evidence type="ECO:0000256" key="3">
    <source>
        <dbReference type="ARBA" id="ARBA00022448"/>
    </source>
</evidence>
<accession>A0A7V9Z5F4</accession>
<evidence type="ECO:0000256" key="2">
    <source>
        <dbReference type="ARBA" id="ARBA00009261"/>
    </source>
</evidence>
<evidence type="ECO:0000256" key="5">
    <source>
        <dbReference type="ARBA" id="ARBA00022692"/>
    </source>
</evidence>
<dbReference type="Pfam" id="PF01235">
    <property type="entry name" value="Na_Ala_symp"/>
    <property type="match status" value="1"/>
</dbReference>
<keyword evidence="6" id="KW-1133">Transmembrane helix</keyword>
<keyword evidence="3" id="KW-0813">Transport</keyword>
<dbReference type="EMBL" id="JACDUT010000003">
    <property type="protein sequence ID" value="MBA2874372.1"/>
    <property type="molecule type" value="Genomic_DNA"/>
</dbReference>
<dbReference type="GO" id="GO:0005886">
    <property type="term" value="C:plasma membrane"/>
    <property type="evidence" value="ECO:0007669"/>
    <property type="project" value="UniProtKB-SubCell"/>
</dbReference>
<keyword evidence="7" id="KW-0472">Membrane</keyword>
<dbReference type="InterPro" id="IPR001463">
    <property type="entry name" value="Na/Ala_symport"/>
</dbReference>
<name>A0A7V9Z5F4_9BACL</name>
<keyword evidence="9" id="KW-1185">Reference proteome</keyword>